<dbReference type="RefSeq" id="XP_018184879.1">
    <property type="nucleotide sequence ID" value="XM_018336573.1"/>
</dbReference>
<name>A0A164ZNW7_XYLHT</name>
<evidence type="ECO:0000313" key="2">
    <source>
        <dbReference type="EMBL" id="KZF19324.1"/>
    </source>
</evidence>
<dbReference type="GeneID" id="28901710"/>
<dbReference type="OrthoDB" id="5397190at2759"/>
<feature type="compositionally biased region" description="Basic and acidic residues" evidence="1">
    <location>
        <begin position="137"/>
        <end position="146"/>
    </location>
</feature>
<reference evidence="2 3" key="1">
    <citation type="journal article" date="2016" name="Fungal Biol.">
        <title>The genome of Xylona heveae provides a window into fungal endophytism.</title>
        <authorList>
            <person name="Gazis R."/>
            <person name="Kuo A."/>
            <person name="Riley R."/>
            <person name="LaButti K."/>
            <person name="Lipzen A."/>
            <person name="Lin J."/>
            <person name="Amirebrahimi M."/>
            <person name="Hesse C.N."/>
            <person name="Spatafora J.W."/>
            <person name="Henrissat B."/>
            <person name="Hainaut M."/>
            <person name="Grigoriev I.V."/>
            <person name="Hibbett D.S."/>
        </authorList>
    </citation>
    <scope>NUCLEOTIDE SEQUENCE [LARGE SCALE GENOMIC DNA]</scope>
    <source>
        <strain evidence="2 3">TC161</strain>
    </source>
</reference>
<organism evidence="2 3">
    <name type="scientific">Xylona heveae (strain CBS 132557 / TC161)</name>
    <dbReference type="NCBI Taxonomy" id="1328760"/>
    <lineage>
        <taxon>Eukaryota</taxon>
        <taxon>Fungi</taxon>
        <taxon>Dikarya</taxon>
        <taxon>Ascomycota</taxon>
        <taxon>Pezizomycotina</taxon>
        <taxon>Xylonomycetes</taxon>
        <taxon>Xylonales</taxon>
        <taxon>Xylonaceae</taxon>
        <taxon>Xylona</taxon>
    </lineage>
</organism>
<evidence type="ECO:0000313" key="3">
    <source>
        <dbReference type="Proteomes" id="UP000076632"/>
    </source>
</evidence>
<proteinExistence type="predicted"/>
<gene>
    <name evidence="2" type="ORF">L228DRAFT_41545</name>
</gene>
<evidence type="ECO:0008006" key="4">
    <source>
        <dbReference type="Google" id="ProtNLM"/>
    </source>
</evidence>
<keyword evidence="3" id="KW-1185">Reference proteome</keyword>
<dbReference type="STRING" id="1328760.A0A164ZNW7"/>
<dbReference type="InParanoid" id="A0A164ZNW7"/>
<feature type="compositionally biased region" description="Basic and acidic residues" evidence="1">
    <location>
        <begin position="290"/>
        <end position="305"/>
    </location>
</feature>
<feature type="region of interest" description="Disordered" evidence="1">
    <location>
        <begin position="266"/>
        <end position="305"/>
    </location>
</feature>
<protein>
    <recommendedName>
        <fullName evidence="4">FAR1 domain-containing protein</fullName>
    </recommendedName>
</protein>
<feature type="compositionally biased region" description="Polar residues" evidence="1">
    <location>
        <begin position="153"/>
        <end position="166"/>
    </location>
</feature>
<dbReference type="AlphaFoldDB" id="A0A164ZNW7"/>
<evidence type="ECO:0000256" key="1">
    <source>
        <dbReference type="SAM" id="MobiDB-lite"/>
    </source>
</evidence>
<sequence>MGLLNNPPELGAWRQRLFALDEPVIIPYHQFEVYWPYVDNVWVRNKARGVKGTPLTNVYYSCRLCRKDNAGKMNDEEINGSDGRAHGETGEPQPPQSAREEERERPEPPGPQAEPGQEAEVHHQQGIQLPQPTAAEPHSEPSDERPAGAPSEGNEQYQASLETDQSTPRKRTRVRAKREGGTCQARLKMVYDARTGAYTITRYSEPHTHDLRRSDQVKRPSALMNIMAAEGAKNYEPAEIMRVMLKRDPDGRAKLDEAGGAFLTRTDVKNAGYKARRMMSGPDSAGSQARQEEGPPDHPIDTSIA</sequence>
<dbReference type="Proteomes" id="UP000076632">
    <property type="component" value="Unassembled WGS sequence"/>
</dbReference>
<accession>A0A164ZNW7</accession>
<dbReference type="EMBL" id="KV407466">
    <property type="protein sequence ID" value="KZF19324.1"/>
    <property type="molecule type" value="Genomic_DNA"/>
</dbReference>
<feature type="compositionally biased region" description="Basic and acidic residues" evidence="1">
    <location>
        <begin position="98"/>
        <end position="107"/>
    </location>
</feature>
<feature type="region of interest" description="Disordered" evidence="1">
    <location>
        <begin position="72"/>
        <end position="181"/>
    </location>
</feature>